<dbReference type="GO" id="GO:0005975">
    <property type="term" value="P:carbohydrate metabolic process"/>
    <property type="evidence" value="ECO:0007669"/>
    <property type="project" value="InterPro"/>
</dbReference>
<dbReference type="NCBIfam" id="NF003740">
    <property type="entry name" value="PRK05337.1"/>
    <property type="match status" value="1"/>
</dbReference>
<dbReference type="InterPro" id="IPR036962">
    <property type="entry name" value="Glyco_hydro_3_N_sf"/>
</dbReference>
<evidence type="ECO:0000256" key="2">
    <source>
        <dbReference type="ARBA" id="ARBA00022801"/>
    </source>
</evidence>
<evidence type="ECO:0000259" key="4">
    <source>
        <dbReference type="Pfam" id="PF00933"/>
    </source>
</evidence>
<feature type="domain" description="Glycoside hydrolase family 3 N-terminal" evidence="4">
    <location>
        <begin position="7"/>
        <end position="315"/>
    </location>
</feature>
<dbReference type="PANTHER" id="PTHR30480">
    <property type="entry name" value="BETA-HEXOSAMINIDASE-RELATED"/>
    <property type="match status" value="1"/>
</dbReference>
<dbReference type="InterPro" id="IPR017853">
    <property type="entry name" value="GH"/>
</dbReference>
<dbReference type="Proteomes" id="UP000235916">
    <property type="component" value="Unassembled WGS sequence"/>
</dbReference>
<evidence type="ECO:0000256" key="1">
    <source>
        <dbReference type="ARBA" id="ARBA00005336"/>
    </source>
</evidence>
<dbReference type="Pfam" id="PF00933">
    <property type="entry name" value="Glyco_hydro_3"/>
    <property type="match status" value="1"/>
</dbReference>
<evidence type="ECO:0000313" key="5">
    <source>
        <dbReference type="EMBL" id="PND39481.1"/>
    </source>
</evidence>
<dbReference type="SUPFAM" id="SSF51445">
    <property type="entry name" value="(Trans)glycosidases"/>
    <property type="match status" value="1"/>
</dbReference>
<comment type="caution">
    <text evidence="5">The sequence shown here is derived from an EMBL/GenBank/DDBJ whole genome shotgun (WGS) entry which is preliminary data.</text>
</comment>
<proteinExistence type="inferred from homology"/>
<dbReference type="GO" id="GO:0004553">
    <property type="term" value="F:hydrolase activity, hydrolyzing O-glycosyl compounds"/>
    <property type="evidence" value="ECO:0007669"/>
    <property type="project" value="InterPro"/>
</dbReference>
<gene>
    <name evidence="5" type="ORF">C1O66_19365</name>
</gene>
<dbReference type="RefSeq" id="WP_102769397.1">
    <property type="nucleotide sequence ID" value="NZ_POSP01000003.1"/>
</dbReference>
<dbReference type="OrthoDB" id="9786661at2"/>
<dbReference type="PRINTS" id="PR00133">
    <property type="entry name" value="GLHYDRLASE3"/>
</dbReference>
<protein>
    <submittedName>
        <fullName evidence="5">Beta-N-acetylhexosaminidase</fullName>
    </submittedName>
</protein>
<reference evidence="5 6" key="1">
    <citation type="submission" date="2018-01" db="EMBL/GenBank/DDBJ databases">
        <title>Draft genome sequence of Paucibacter aquatile CR182 isolated from freshwater of the Nakdong River.</title>
        <authorList>
            <person name="Choi A."/>
            <person name="Chung E.J."/>
        </authorList>
    </citation>
    <scope>NUCLEOTIDE SEQUENCE [LARGE SCALE GENOMIC DNA]</scope>
    <source>
        <strain evidence="5 6">CR182</strain>
    </source>
</reference>
<comment type="similarity">
    <text evidence="1">Belongs to the glycosyl hydrolase 3 family.</text>
</comment>
<keyword evidence="3" id="KW-0326">Glycosidase</keyword>
<evidence type="ECO:0000256" key="3">
    <source>
        <dbReference type="ARBA" id="ARBA00023295"/>
    </source>
</evidence>
<organism evidence="5 6">
    <name type="scientific">Kinneretia aquatilis</name>
    <dbReference type="NCBI Taxonomy" id="2070761"/>
    <lineage>
        <taxon>Bacteria</taxon>
        <taxon>Pseudomonadati</taxon>
        <taxon>Pseudomonadota</taxon>
        <taxon>Betaproteobacteria</taxon>
        <taxon>Burkholderiales</taxon>
        <taxon>Sphaerotilaceae</taxon>
        <taxon>Roseateles</taxon>
    </lineage>
</organism>
<name>A0A2N8L1A8_9BURK</name>
<evidence type="ECO:0000313" key="6">
    <source>
        <dbReference type="Proteomes" id="UP000235916"/>
    </source>
</evidence>
<dbReference type="InterPro" id="IPR001764">
    <property type="entry name" value="Glyco_hydro_3_N"/>
</dbReference>
<dbReference type="PANTHER" id="PTHR30480:SF16">
    <property type="entry name" value="GLYCOSIDE HYDROLASE FAMILY 3 DOMAIN PROTEIN"/>
    <property type="match status" value="1"/>
</dbReference>
<dbReference type="InterPro" id="IPR050226">
    <property type="entry name" value="NagZ_Beta-hexosaminidase"/>
</dbReference>
<sequence>MTAFHPGQLVMVDIQGKSLDAATAEFLRANQVRAVCLFRKNLGTEAEVRQLTRDLREVMGPGALIGLDQEGGSVVRATFLPQAPSAMALGAADDAALAEKVGAAVARGLASIGVNWNFAPVLDINNNPANPVIAERSFSEDADDVTRLAGAWMAGSLREGVACCVKHFPGHGDTHVDSHLALPTVDKSRAELDALELRPFKALRDAAPAVMTAHIVYPKIDPDHPATLSTKILGDILRREWGYDGVVITDALMMKAIFERYGYARAAVMAIQAGADMILAQGSLDEQGQSIQALKDAFERGELTLEQGRIAAARLDKLAAAYPVRHDDYQGEPRGADDRLMRQAWAAGLTALRGATPPVRDAALRVFVQPEVPTDGVSEAGPSGAQIVELFRAFPNAQIEFVEDILALDWATVPQDGCLNIVASTHRMRYGQNARAWTPDLHLVLWNPFQALDVPGPTVVSWGYADGALAGLQAWLQGEHVAAAQSPVRLD</sequence>
<dbReference type="GO" id="GO:0009254">
    <property type="term" value="P:peptidoglycan turnover"/>
    <property type="evidence" value="ECO:0007669"/>
    <property type="project" value="TreeGrafter"/>
</dbReference>
<keyword evidence="2" id="KW-0378">Hydrolase</keyword>
<dbReference type="Gene3D" id="3.20.20.300">
    <property type="entry name" value="Glycoside hydrolase, family 3, N-terminal domain"/>
    <property type="match status" value="1"/>
</dbReference>
<keyword evidence="6" id="KW-1185">Reference proteome</keyword>
<dbReference type="AlphaFoldDB" id="A0A2N8L1A8"/>
<dbReference type="EMBL" id="POSP01000003">
    <property type="protein sequence ID" value="PND39481.1"/>
    <property type="molecule type" value="Genomic_DNA"/>
</dbReference>
<accession>A0A2N8L1A8</accession>